<sequence>MRVLVTRPVEKAEGTCARLVAMGHQAFSLPLFRPVHFDDVVKAALAARHWRALAVTSAEALENVEASRDAPGFRDLPVFAVGRKTAEAARAAGFAQVIDGGGDGERLAETIAAFPSAGDGPLLYLAGDPRAPVFEETLRRLGLTFETVTAYAMQPVTDLPVETVLDEAKPEAVLFYSAAAAARFFTLAPPQLLTDHGLTPLFLCLSAKVAAVVPPSLSASARIAAAPDEDNLLSLLN</sequence>
<dbReference type="GO" id="GO:0006782">
    <property type="term" value="P:protoporphyrinogen IX biosynthetic process"/>
    <property type="evidence" value="ECO:0007669"/>
    <property type="project" value="UniProtKB-UniRule"/>
</dbReference>
<comment type="caution">
    <text evidence="11">The sequence shown here is derived from an EMBL/GenBank/DDBJ whole genome shotgun (WGS) entry which is preliminary data.</text>
</comment>
<keyword evidence="12" id="KW-1185">Reference proteome</keyword>
<evidence type="ECO:0000256" key="1">
    <source>
        <dbReference type="ARBA" id="ARBA00004772"/>
    </source>
</evidence>
<evidence type="ECO:0000256" key="8">
    <source>
        <dbReference type="ARBA" id="ARBA00048617"/>
    </source>
</evidence>
<evidence type="ECO:0000313" key="11">
    <source>
        <dbReference type="EMBL" id="MBB4121363.1"/>
    </source>
</evidence>
<dbReference type="EC" id="4.2.1.75" evidence="3 9"/>
<dbReference type="SUPFAM" id="SSF69618">
    <property type="entry name" value="HemD-like"/>
    <property type="match status" value="1"/>
</dbReference>
<dbReference type="Proteomes" id="UP000530571">
    <property type="component" value="Unassembled WGS sequence"/>
</dbReference>
<evidence type="ECO:0000256" key="5">
    <source>
        <dbReference type="ARBA" id="ARBA00023244"/>
    </source>
</evidence>
<dbReference type="NCBIfam" id="NF006621">
    <property type="entry name" value="PRK09189.1"/>
    <property type="match status" value="1"/>
</dbReference>
<dbReference type="PANTHER" id="PTHR38042:SF1">
    <property type="entry name" value="UROPORPHYRINOGEN-III SYNTHASE, CHLOROPLASTIC"/>
    <property type="match status" value="1"/>
</dbReference>
<evidence type="ECO:0000256" key="4">
    <source>
        <dbReference type="ARBA" id="ARBA00023239"/>
    </source>
</evidence>
<accession>A0A7W6KHT7</accession>
<dbReference type="RefSeq" id="WP_183483697.1">
    <property type="nucleotide sequence ID" value="NZ_JACIDZ010000003.1"/>
</dbReference>
<evidence type="ECO:0000256" key="2">
    <source>
        <dbReference type="ARBA" id="ARBA00008133"/>
    </source>
</evidence>
<dbReference type="Pfam" id="PF02602">
    <property type="entry name" value="HEM4"/>
    <property type="match status" value="1"/>
</dbReference>
<comment type="similarity">
    <text evidence="2 9">Belongs to the uroporphyrinogen-III synthase family.</text>
</comment>
<comment type="function">
    <text evidence="6 9">Catalyzes cyclization of the linear tetrapyrrole, hydroxymethylbilane, to the macrocyclic uroporphyrinogen III.</text>
</comment>
<dbReference type="CDD" id="cd06578">
    <property type="entry name" value="HemD"/>
    <property type="match status" value="1"/>
</dbReference>
<evidence type="ECO:0000259" key="10">
    <source>
        <dbReference type="Pfam" id="PF02602"/>
    </source>
</evidence>
<reference evidence="11 12" key="1">
    <citation type="submission" date="2020-08" db="EMBL/GenBank/DDBJ databases">
        <title>Genomic Encyclopedia of Type Strains, Phase IV (KMG-IV): sequencing the most valuable type-strain genomes for metagenomic binning, comparative biology and taxonomic classification.</title>
        <authorList>
            <person name="Goeker M."/>
        </authorList>
    </citation>
    <scope>NUCLEOTIDE SEQUENCE [LARGE SCALE GENOMIC DNA]</scope>
    <source>
        <strain evidence="11 12">DSM 28101</strain>
    </source>
</reference>
<evidence type="ECO:0000256" key="3">
    <source>
        <dbReference type="ARBA" id="ARBA00013109"/>
    </source>
</evidence>
<evidence type="ECO:0000256" key="7">
    <source>
        <dbReference type="ARBA" id="ARBA00040167"/>
    </source>
</evidence>
<keyword evidence="5 9" id="KW-0627">Porphyrin biosynthesis</keyword>
<evidence type="ECO:0000313" key="12">
    <source>
        <dbReference type="Proteomes" id="UP000530571"/>
    </source>
</evidence>
<dbReference type="InterPro" id="IPR003754">
    <property type="entry name" value="4pyrrol_synth_uPrphyn_synth"/>
</dbReference>
<dbReference type="AlphaFoldDB" id="A0A7W6KHT7"/>
<feature type="domain" description="Tetrapyrrole biosynthesis uroporphyrinogen III synthase" evidence="10">
    <location>
        <begin position="18"/>
        <end position="212"/>
    </location>
</feature>
<evidence type="ECO:0000256" key="6">
    <source>
        <dbReference type="ARBA" id="ARBA00037589"/>
    </source>
</evidence>
<dbReference type="InterPro" id="IPR039793">
    <property type="entry name" value="UROS/Hem4"/>
</dbReference>
<dbReference type="PANTHER" id="PTHR38042">
    <property type="entry name" value="UROPORPHYRINOGEN-III SYNTHASE, CHLOROPLASTIC"/>
    <property type="match status" value="1"/>
</dbReference>
<comment type="catalytic activity">
    <reaction evidence="8 9">
        <text>hydroxymethylbilane = uroporphyrinogen III + H2O</text>
        <dbReference type="Rhea" id="RHEA:18965"/>
        <dbReference type="ChEBI" id="CHEBI:15377"/>
        <dbReference type="ChEBI" id="CHEBI:57308"/>
        <dbReference type="ChEBI" id="CHEBI:57845"/>
        <dbReference type="EC" id="4.2.1.75"/>
    </reaction>
</comment>
<dbReference type="InterPro" id="IPR036108">
    <property type="entry name" value="4pyrrol_syn_uPrphyn_synt_sf"/>
</dbReference>
<protein>
    <recommendedName>
        <fullName evidence="7 9">Uroporphyrinogen-III synthase</fullName>
        <ecNumber evidence="3 9">4.2.1.75</ecNumber>
    </recommendedName>
</protein>
<proteinExistence type="inferred from homology"/>
<dbReference type="GO" id="GO:0004852">
    <property type="term" value="F:uroporphyrinogen-III synthase activity"/>
    <property type="evidence" value="ECO:0007669"/>
    <property type="project" value="UniProtKB-UniRule"/>
</dbReference>
<comment type="pathway">
    <text evidence="1 9">Porphyrin-containing compound metabolism; protoporphyrin-IX biosynthesis; coproporphyrinogen-III from 5-aminolevulinate: step 3/4.</text>
</comment>
<evidence type="ECO:0000256" key="9">
    <source>
        <dbReference type="RuleBase" id="RU366031"/>
    </source>
</evidence>
<dbReference type="EMBL" id="JACIDZ010000003">
    <property type="protein sequence ID" value="MBB4121363.1"/>
    <property type="molecule type" value="Genomic_DNA"/>
</dbReference>
<name>A0A7W6KHT7_9HYPH</name>
<dbReference type="GO" id="GO:0006780">
    <property type="term" value="P:uroporphyrinogen III biosynthetic process"/>
    <property type="evidence" value="ECO:0007669"/>
    <property type="project" value="UniProtKB-UniRule"/>
</dbReference>
<organism evidence="11 12">
    <name type="scientific">Martelella radicis</name>
    <dbReference type="NCBI Taxonomy" id="1397476"/>
    <lineage>
        <taxon>Bacteria</taxon>
        <taxon>Pseudomonadati</taxon>
        <taxon>Pseudomonadota</taxon>
        <taxon>Alphaproteobacteria</taxon>
        <taxon>Hyphomicrobiales</taxon>
        <taxon>Aurantimonadaceae</taxon>
        <taxon>Martelella</taxon>
    </lineage>
</organism>
<gene>
    <name evidence="11" type="ORF">GGR30_001277</name>
</gene>
<keyword evidence="4 9" id="KW-0456">Lyase</keyword>
<dbReference type="Gene3D" id="3.40.50.10090">
    <property type="match status" value="2"/>
</dbReference>